<dbReference type="PATRIC" id="fig|1349767.4.peg.3573"/>
<feature type="domain" description="HTH marR-type" evidence="2">
    <location>
        <begin position="31"/>
        <end position="82"/>
    </location>
</feature>
<accession>W0V0V4</accession>
<sequence>MLLLEKIFIDMKRNISRGATQQSSAPYNRRVVLDLIRQQGSISRKEIVDVVELSPQTVANITNDLEAIGLIVARRQKVENSRGQPPIEFALNPDAGASIGISLEPGSASAALVNLVGDVLARCKVEVDTRDSNRVLAAMVLLVGNLRRSAAGRIWGIGVAMPGPLVATEISFVGPTVLEGWSDMSVLDDLRDAVNLPVFYSVDSVAGALGETLFGMARAMDNFFYMHFGMGLGGTLVVNRAAYRGANGNATEIGHIPVVHGGVPCYCGNAGCLERYVSLHSLAEALGIDDIAIHELPFADLINDTSQAAFHAWCKQAAARLRDAIGIIENMLDPRTIIIGGSAPKVLVAHLIRLAQPLLKSVRGGLSGGGERILLSEKQEDSSILGAAVLPLYDMLAPNIDVLQQDRRIEVDMAELLGQRGGVRGGSL</sequence>
<dbReference type="STRING" id="1349767.GJA_1798"/>
<gene>
    <name evidence="3" type="ORF">GJA_1798</name>
</gene>
<dbReference type="Gene3D" id="3.30.420.40">
    <property type="match status" value="2"/>
</dbReference>
<evidence type="ECO:0000313" key="3">
    <source>
        <dbReference type="EMBL" id="CDG82434.1"/>
    </source>
</evidence>
<dbReference type="InterPro" id="IPR036390">
    <property type="entry name" value="WH_DNA-bd_sf"/>
</dbReference>
<comment type="similarity">
    <text evidence="1">Belongs to the ROK (NagC/XylR) family.</text>
</comment>
<dbReference type="InterPro" id="IPR043129">
    <property type="entry name" value="ATPase_NBD"/>
</dbReference>
<keyword evidence="4" id="KW-1185">Reference proteome</keyword>
<organism evidence="3 4">
    <name type="scientific">Janthinobacterium agaricidamnosum NBRC 102515 = DSM 9628</name>
    <dbReference type="NCBI Taxonomy" id="1349767"/>
    <lineage>
        <taxon>Bacteria</taxon>
        <taxon>Pseudomonadati</taxon>
        <taxon>Pseudomonadota</taxon>
        <taxon>Betaproteobacteria</taxon>
        <taxon>Burkholderiales</taxon>
        <taxon>Oxalobacteraceae</taxon>
        <taxon>Janthinobacterium</taxon>
    </lineage>
</organism>
<dbReference type="KEGG" id="jag:GJA_1798"/>
<dbReference type="Pfam" id="PF00480">
    <property type="entry name" value="ROK"/>
    <property type="match status" value="1"/>
</dbReference>
<evidence type="ECO:0000259" key="2">
    <source>
        <dbReference type="Pfam" id="PF01047"/>
    </source>
</evidence>
<dbReference type="Proteomes" id="UP000027604">
    <property type="component" value="Chromosome I"/>
</dbReference>
<dbReference type="PANTHER" id="PTHR18964:SF149">
    <property type="entry name" value="BIFUNCTIONAL UDP-N-ACETYLGLUCOSAMINE 2-EPIMERASE_N-ACETYLMANNOSAMINE KINASE"/>
    <property type="match status" value="1"/>
</dbReference>
<dbReference type="eggNOG" id="COG1940">
    <property type="taxonomic scope" value="Bacteria"/>
</dbReference>
<dbReference type="AlphaFoldDB" id="W0V0V4"/>
<proteinExistence type="inferred from homology"/>
<reference evidence="3 4" key="1">
    <citation type="journal article" date="2015" name="Genome Announc.">
        <title>Genome Sequence of Mushroom Soft-Rot Pathogen Janthinobacterium agaricidamnosum.</title>
        <authorList>
            <person name="Graupner K."/>
            <person name="Lackner G."/>
            <person name="Hertweck C."/>
        </authorList>
    </citation>
    <scope>NUCLEOTIDE SEQUENCE [LARGE SCALE GENOMIC DNA]</scope>
    <source>
        <strain evidence="4">NBRC 102515 / DSM 9628</strain>
    </source>
</reference>
<dbReference type="EMBL" id="HG322949">
    <property type="protein sequence ID" value="CDG82434.1"/>
    <property type="molecule type" value="Genomic_DNA"/>
</dbReference>
<evidence type="ECO:0000256" key="1">
    <source>
        <dbReference type="ARBA" id="ARBA00006479"/>
    </source>
</evidence>
<dbReference type="InterPro" id="IPR000835">
    <property type="entry name" value="HTH_MarR-typ"/>
</dbReference>
<dbReference type="Pfam" id="PF01047">
    <property type="entry name" value="MarR"/>
    <property type="match status" value="1"/>
</dbReference>
<dbReference type="HOGENOM" id="CLU_036604_13_0_4"/>
<dbReference type="SUPFAM" id="SSF53067">
    <property type="entry name" value="Actin-like ATPase domain"/>
    <property type="match status" value="1"/>
</dbReference>
<dbReference type="SUPFAM" id="SSF46785">
    <property type="entry name" value="Winged helix' DNA-binding domain"/>
    <property type="match status" value="1"/>
</dbReference>
<protein>
    <submittedName>
        <fullName evidence="3">ROK family protein</fullName>
    </submittedName>
</protein>
<dbReference type="InterPro" id="IPR000600">
    <property type="entry name" value="ROK"/>
</dbReference>
<name>W0V0V4_9BURK</name>
<dbReference type="Gene3D" id="1.10.10.10">
    <property type="entry name" value="Winged helix-like DNA-binding domain superfamily/Winged helix DNA-binding domain"/>
    <property type="match status" value="1"/>
</dbReference>
<dbReference type="PANTHER" id="PTHR18964">
    <property type="entry name" value="ROK (REPRESSOR, ORF, KINASE) FAMILY"/>
    <property type="match status" value="1"/>
</dbReference>
<dbReference type="InterPro" id="IPR036388">
    <property type="entry name" value="WH-like_DNA-bd_sf"/>
</dbReference>
<evidence type="ECO:0000313" key="4">
    <source>
        <dbReference type="Proteomes" id="UP000027604"/>
    </source>
</evidence>
<dbReference type="GO" id="GO:0003700">
    <property type="term" value="F:DNA-binding transcription factor activity"/>
    <property type="evidence" value="ECO:0007669"/>
    <property type="project" value="InterPro"/>
</dbReference>